<dbReference type="AlphaFoldDB" id="A0A2G5BDK7"/>
<dbReference type="STRING" id="763665.A0A2G5BDK7"/>
<dbReference type="EMBL" id="KZ303496">
    <property type="protein sequence ID" value="PIA17091.1"/>
    <property type="molecule type" value="Genomic_DNA"/>
</dbReference>
<evidence type="ECO:0000256" key="1">
    <source>
        <dbReference type="SAM" id="MobiDB-lite"/>
    </source>
</evidence>
<dbReference type="PANTHER" id="PTHR28139">
    <property type="entry name" value="UPF0768 PROTEIN YBL029C-A"/>
    <property type="match status" value="1"/>
</dbReference>
<evidence type="ECO:0000313" key="3">
    <source>
        <dbReference type="Proteomes" id="UP000242474"/>
    </source>
</evidence>
<evidence type="ECO:0000313" key="2">
    <source>
        <dbReference type="EMBL" id="PIA17091.1"/>
    </source>
</evidence>
<gene>
    <name evidence="2" type="ORF">COEREDRAFT_7858</name>
</gene>
<proteinExistence type="predicted"/>
<feature type="region of interest" description="Disordered" evidence="1">
    <location>
        <begin position="80"/>
        <end position="163"/>
    </location>
</feature>
<reference evidence="2 3" key="1">
    <citation type="journal article" date="2015" name="Genome Biol. Evol.">
        <title>Phylogenomic analyses indicate that early fungi evolved digesting cell walls of algal ancestors of land plants.</title>
        <authorList>
            <person name="Chang Y."/>
            <person name="Wang S."/>
            <person name="Sekimoto S."/>
            <person name="Aerts A.L."/>
            <person name="Choi C."/>
            <person name="Clum A."/>
            <person name="LaButti K.M."/>
            <person name="Lindquist E.A."/>
            <person name="Yee Ngan C."/>
            <person name="Ohm R.A."/>
            <person name="Salamov A.A."/>
            <person name="Grigoriev I.V."/>
            <person name="Spatafora J.W."/>
            <person name="Berbee M.L."/>
        </authorList>
    </citation>
    <scope>NUCLEOTIDE SEQUENCE [LARGE SCALE GENOMIC DNA]</scope>
    <source>
        <strain evidence="2 3">NRRL 1564</strain>
    </source>
</reference>
<feature type="compositionally biased region" description="Polar residues" evidence="1">
    <location>
        <begin position="114"/>
        <end position="148"/>
    </location>
</feature>
<organism evidence="2 3">
    <name type="scientific">Coemansia reversa (strain ATCC 12441 / NRRL 1564)</name>
    <dbReference type="NCBI Taxonomy" id="763665"/>
    <lineage>
        <taxon>Eukaryota</taxon>
        <taxon>Fungi</taxon>
        <taxon>Fungi incertae sedis</taxon>
        <taxon>Zoopagomycota</taxon>
        <taxon>Kickxellomycotina</taxon>
        <taxon>Kickxellomycetes</taxon>
        <taxon>Kickxellales</taxon>
        <taxon>Kickxellaceae</taxon>
        <taxon>Coemansia</taxon>
    </lineage>
</organism>
<dbReference type="Proteomes" id="UP000242474">
    <property type="component" value="Unassembled WGS sequence"/>
</dbReference>
<dbReference type="OrthoDB" id="5545479at2759"/>
<feature type="compositionally biased region" description="Pro residues" evidence="1">
    <location>
        <begin position="150"/>
        <end position="163"/>
    </location>
</feature>
<evidence type="ECO:0008006" key="4">
    <source>
        <dbReference type="Google" id="ProtNLM"/>
    </source>
</evidence>
<dbReference type="PANTHER" id="PTHR28139:SF1">
    <property type="entry name" value="UPF0768 PROTEIN YBL029C-A"/>
    <property type="match status" value="1"/>
</dbReference>
<name>A0A2G5BDK7_COERN</name>
<sequence length="163" mass="19164">MCDFFIFPLWCGTWDHVRSLGPELMQCPRCHNNAIQTIRRRRWMTLYCIPVFPISRRRQLFHCDICRWEGIPLGTVQMRQENGRHRHHHRQLEEEQHQSDSSTNRQNRDLYIPRSSSQGALHTSNSLSQTSPPTQSHFQSVPYSTNDYQAPPPPPPPYTKTPS</sequence>
<protein>
    <recommendedName>
        <fullName evidence="4">Zinc-ribbon 15 domain-containing protein</fullName>
    </recommendedName>
</protein>
<accession>A0A2G5BDK7</accession>
<keyword evidence="3" id="KW-1185">Reference proteome</keyword>